<dbReference type="Proteomes" id="UP000244855">
    <property type="component" value="Unassembled WGS sequence"/>
</dbReference>
<dbReference type="AlphaFoldDB" id="A0A2V1DLS1"/>
<keyword evidence="1" id="KW-1133">Transmembrane helix</keyword>
<keyword evidence="1" id="KW-0472">Membrane</keyword>
<sequence length="169" mass="19921">MAELDRLKQLRIIKRERFKFKLDSLHAVSGLSQTETAIAQGENIKTLTEITVYSDFPLVFTAAFFSMDFVTSEYPWVFFFAVIILTTLINSMIAWKKWLWGVCLDGRNLLISAWERWDCRRMIERWKSKSKHFRSRGSSRNQHGDGTWFQKDDYFDKAGEVEADRVYGQ</sequence>
<reference evidence="2 3" key="1">
    <citation type="journal article" date="2018" name="Sci. Rep.">
        <title>Comparative genomics provides insights into the lifestyle and reveals functional heterogeneity of dark septate endophytic fungi.</title>
        <authorList>
            <person name="Knapp D.G."/>
            <person name="Nemeth J.B."/>
            <person name="Barry K."/>
            <person name="Hainaut M."/>
            <person name="Henrissat B."/>
            <person name="Johnson J."/>
            <person name="Kuo A."/>
            <person name="Lim J.H.P."/>
            <person name="Lipzen A."/>
            <person name="Nolan M."/>
            <person name="Ohm R.A."/>
            <person name="Tamas L."/>
            <person name="Grigoriev I.V."/>
            <person name="Spatafora J.W."/>
            <person name="Nagy L.G."/>
            <person name="Kovacs G.M."/>
        </authorList>
    </citation>
    <scope>NUCLEOTIDE SEQUENCE [LARGE SCALE GENOMIC DNA]</scope>
    <source>
        <strain evidence="2 3">DSE2036</strain>
    </source>
</reference>
<protein>
    <submittedName>
        <fullName evidence="2">Uncharacterized protein</fullName>
    </submittedName>
</protein>
<keyword evidence="3" id="KW-1185">Reference proteome</keyword>
<organism evidence="2 3">
    <name type="scientific">Periconia macrospinosa</name>
    <dbReference type="NCBI Taxonomy" id="97972"/>
    <lineage>
        <taxon>Eukaryota</taxon>
        <taxon>Fungi</taxon>
        <taxon>Dikarya</taxon>
        <taxon>Ascomycota</taxon>
        <taxon>Pezizomycotina</taxon>
        <taxon>Dothideomycetes</taxon>
        <taxon>Pleosporomycetidae</taxon>
        <taxon>Pleosporales</taxon>
        <taxon>Massarineae</taxon>
        <taxon>Periconiaceae</taxon>
        <taxon>Periconia</taxon>
    </lineage>
</organism>
<keyword evidence="1" id="KW-0812">Transmembrane</keyword>
<name>A0A2V1DLS1_9PLEO</name>
<evidence type="ECO:0000256" key="1">
    <source>
        <dbReference type="SAM" id="Phobius"/>
    </source>
</evidence>
<accession>A0A2V1DLS1</accession>
<dbReference type="EMBL" id="KZ805406">
    <property type="protein sequence ID" value="PVH98791.1"/>
    <property type="molecule type" value="Genomic_DNA"/>
</dbReference>
<evidence type="ECO:0000313" key="2">
    <source>
        <dbReference type="EMBL" id="PVH98791.1"/>
    </source>
</evidence>
<feature type="transmembrane region" description="Helical" evidence="1">
    <location>
        <begin position="74"/>
        <end position="95"/>
    </location>
</feature>
<evidence type="ECO:0000313" key="3">
    <source>
        <dbReference type="Proteomes" id="UP000244855"/>
    </source>
</evidence>
<proteinExistence type="predicted"/>
<gene>
    <name evidence="2" type="ORF">DM02DRAFT_629971</name>
</gene>
<dbReference type="OrthoDB" id="5428055at2759"/>